<dbReference type="CDD" id="cd12148">
    <property type="entry name" value="fungal_TF_MHR"/>
    <property type="match status" value="1"/>
</dbReference>
<feature type="region of interest" description="Disordered" evidence="8">
    <location>
        <begin position="663"/>
        <end position="684"/>
    </location>
</feature>
<sequence>MMILSPGSSPALTVANAVNPVQKAPQRRTRKTLRIRVACLRCQRRKIRCDGAVPSCGSCSKTGVECIDGGKFDGIESPRAYISSLERHIQWLRSVVRTNCPDIDLEQEPSVMNESCQDDPATERESTQDGLSLAQLNPTPANNSALAPSDPSSSSQNVQSTHDVSTIQHEQETGLAHEIGLVSSCAGTDPKYIGPSSGYFFAKLVLACAQEGQRNPPPKELQQNPDSRTARLLPKGGLSIPPAPLPSDMDYAVKISEAYFETIHLQYPFLHQPSHMKLIEHVYVEPEPNPMAAFQVYLVLAIGATVLSRRLKIPLSGEGFCASAMKYFDKLCIENSLKGLQSLLLLLVYTLNSPSMGLNVWYLNYQCIAALLDLGLQRDVRSGKNMSVLDQELRTRVFWVIYCLDRSVATMMGRPIGLRDEACELRLPTDVEDSKLTATGIQPRLETEQPTQMSSAIHLFKLAQLNSEIKYVLHSISHEVPPYAYPNIPDVLQWQKGIITRLQAWVTQIPQFTGERIYMTHLCEIKYHGIMMLLLRPSPAIPKPSVLSLKSCYESAVASIRLYNQLYKRDLLVYSWVTVHSVFLSTITMLHCIWTVPEVSAQIKLEILMADLKAGSNVLSATGEHWSEAKRSRDILDELSGTTIRWIIESRARNSEIGTRSGICTKDVGSSNGNSSVSKAQPATLSMQQNDNSTLWNDGEGQHISFNQSQSLDMNFDGQSFEPGFYNSLFGSSTLTDQIDFTSPAAVNAIMHGVFTDFQPIYDTGQDFGMD</sequence>
<comment type="subcellular location">
    <subcellularLocation>
        <location evidence="1">Nucleus</location>
    </subcellularLocation>
</comment>
<name>A0A2T3YQN2_TRIA4</name>
<evidence type="ECO:0000256" key="8">
    <source>
        <dbReference type="SAM" id="MobiDB-lite"/>
    </source>
</evidence>
<evidence type="ECO:0000256" key="7">
    <source>
        <dbReference type="ARBA" id="ARBA00023242"/>
    </source>
</evidence>
<feature type="compositionally biased region" description="Polar residues" evidence="8">
    <location>
        <begin position="128"/>
        <end position="139"/>
    </location>
</feature>
<proteinExistence type="predicted"/>
<keyword evidence="3" id="KW-0862">Zinc</keyword>
<reference evidence="10 11" key="1">
    <citation type="submission" date="2016-07" db="EMBL/GenBank/DDBJ databases">
        <title>Multiple horizontal gene transfer events from other fungi enriched the ability of initially mycotrophic Trichoderma (Ascomycota) to feed on dead plant biomass.</title>
        <authorList>
            <consortium name="DOE Joint Genome Institute"/>
            <person name="Aerts A."/>
            <person name="Atanasova L."/>
            <person name="Chenthamara K."/>
            <person name="Zhang J."/>
            <person name="Grujic M."/>
            <person name="Henrissat B."/>
            <person name="Kuo A."/>
            <person name="Salamov A."/>
            <person name="Lipzen A."/>
            <person name="Labutti K."/>
            <person name="Barry K."/>
            <person name="Miao Y."/>
            <person name="Rahimi M.J."/>
            <person name="Shen Q."/>
            <person name="Grigoriev I.V."/>
            <person name="Kubicek C.P."/>
            <person name="Druzhinina I.S."/>
        </authorList>
    </citation>
    <scope>NUCLEOTIDE SEQUENCE [LARGE SCALE GENOMIC DNA]</scope>
    <source>
        <strain evidence="10 11">CBS 433.97</strain>
    </source>
</reference>
<evidence type="ECO:0000256" key="3">
    <source>
        <dbReference type="ARBA" id="ARBA00022833"/>
    </source>
</evidence>
<dbReference type="Proteomes" id="UP000240493">
    <property type="component" value="Unassembled WGS sequence"/>
</dbReference>
<feature type="region of interest" description="Disordered" evidence="8">
    <location>
        <begin position="213"/>
        <end position="241"/>
    </location>
</feature>
<dbReference type="STRING" id="1042311.A0A2T3YQN2"/>
<dbReference type="AlphaFoldDB" id="A0A2T3YQN2"/>
<evidence type="ECO:0000256" key="1">
    <source>
        <dbReference type="ARBA" id="ARBA00004123"/>
    </source>
</evidence>
<keyword evidence="7" id="KW-0539">Nucleus</keyword>
<dbReference type="Gene3D" id="4.10.240.10">
    <property type="entry name" value="Zn(2)-C6 fungal-type DNA-binding domain"/>
    <property type="match status" value="1"/>
</dbReference>
<protein>
    <recommendedName>
        <fullName evidence="9">Zn(2)-C6 fungal-type domain-containing protein</fullName>
    </recommendedName>
</protein>
<dbReference type="OrthoDB" id="189997at2759"/>
<dbReference type="GO" id="GO:0043565">
    <property type="term" value="F:sequence-specific DNA binding"/>
    <property type="evidence" value="ECO:0007669"/>
    <property type="project" value="TreeGrafter"/>
</dbReference>
<keyword evidence="5" id="KW-0238">DNA-binding</keyword>
<evidence type="ECO:0000256" key="6">
    <source>
        <dbReference type="ARBA" id="ARBA00023163"/>
    </source>
</evidence>
<evidence type="ECO:0000313" key="11">
    <source>
        <dbReference type="Proteomes" id="UP000240493"/>
    </source>
</evidence>
<dbReference type="GO" id="GO:0000981">
    <property type="term" value="F:DNA-binding transcription factor activity, RNA polymerase II-specific"/>
    <property type="evidence" value="ECO:0007669"/>
    <property type="project" value="InterPro"/>
</dbReference>
<organism evidence="10 11">
    <name type="scientific">Trichoderma asperellum (strain ATCC 204424 / CBS 433.97 / NBRC 101777)</name>
    <dbReference type="NCBI Taxonomy" id="1042311"/>
    <lineage>
        <taxon>Eukaryota</taxon>
        <taxon>Fungi</taxon>
        <taxon>Dikarya</taxon>
        <taxon>Ascomycota</taxon>
        <taxon>Pezizomycotina</taxon>
        <taxon>Sordariomycetes</taxon>
        <taxon>Hypocreomycetidae</taxon>
        <taxon>Hypocreales</taxon>
        <taxon>Hypocreaceae</taxon>
        <taxon>Trichoderma</taxon>
    </lineage>
</organism>
<feature type="domain" description="Zn(2)-C6 fungal-type" evidence="9">
    <location>
        <begin position="38"/>
        <end position="66"/>
    </location>
</feature>
<feature type="compositionally biased region" description="Low complexity" evidence="8">
    <location>
        <begin position="668"/>
        <end position="678"/>
    </location>
</feature>
<evidence type="ECO:0000259" key="9">
    <source>
        <dbReference type="PROSITE" id="PS50048"/>
    </source>
</evidence>
<gene>
    <name evidence="10" type="ORF">M441DRAFT_85028</name>
</gene>
<dbReference type="InterPro" id="IPR007219">
    <property type="entry name" value="XnlR_reg_dom"/>
</dbReference>
<feature type="compositionally biased region" description="Low complexity" evidence="8">
    <location>
        <begin position="140"/>
        <end position="160"/>
    </location>
</feature>
<dbReference type="Pfam" id="PF00172">
    <property type="entry name" value="Zn_clus"/>
    <property type="match status" value="1"/>
</dbReference>
<dbReference type="SMART" id="SM00066">
    <property type="entry name" value="GAL4"/>
    <property type="match status" value="1"/>
</dbReference>
<dbReference type="GO" id="GO:0006351">
    <property type="term" value="P:DNA-templated transcription"/>
    <property type="evidence" value="ECO:0007669"/>
    <property type="project" value="InterPro"/>
</dbReference>
<dbReference type="InterPro" id="IPR036864">
    <property type="entry name" value="Zn2-C6_fun-type_DNA-bd_sf"/>
</dbReference>
<feature type="region of interest" description="Disordered" evidence="8">
    <location>
        <begin position="107"/>
        <end position="169"/>
    </location>
</feature>
<keyword evidence="2" id="KW-0479">Metal-binding</keyword>
<keyword evidence="11" id="KW-1185">Reference proteome</keyword>
<dbReference type="GO" id="GO:0045944">
    <property type="term" value="P:positive regulation of transcription by RNA polymerase II"/>
    <property type="evidence" value="ECO:0007669"/>
    <property type="project" value="TreeGrafter"/>
</dbReference>
<keyword evidence="4" id="KW-0805">Transcription regulation</keyword>
<evidence type="ECO:0000256" key="5">
    <source>
        <dbReference type="ARBA" id="ARBA00023125"/>
    </source>
</evidence>
<keyword evidence="6" id="KW-0804">Transcription</keyword>
<dbReference type="PROSITE" id="PS50048">
    <property type="entry name" value="ZN2_CY6_FUNGAL_2"/>
    <property type="match status" value="1"/>
</dbReference>
<dbReference type="GO" id="GO:0005634">
    <property type="term" value="C:nucleus"/>
    <property type="evidence" value="ECO:0007669"/>
    <property type="project" value="UniProtKB-SubCell"/>
</dbReference>
<evidence type="ECO:0000313" key="10">
    <source>
        <dbReference type="EMBL" id="PTB34880.1"/>
    </source>
</evidence>
<dbReference type="GO" id="GO:0008270">
    <property type="term" value="F:zinc ion binding"/>
    <property type="evidence" value="ECO:0007669"/>
    <property type="project" value="InterPro"/>
</dbReference>
<dbReference type="CDD" id="cd00067">
    <property type="entry name" value="GAL4"/>
    <property type="match status" value="1"/>
</dbReference>
<dbReference type="InterPro" id="IPR052202">
    <property type="entry name" value="Yeast_MetPath_Reg"/>
</dbReference>
<dbReference type="Pfam" id="PF04082">
    <property type="entry name" value="Fungal_trans"/>
    <property type="match status" value="1"/>
</dbReference>
<dbReference type="InterPro" id="IPR001138">
    <property type="entry name" value="Zn2Cys6_DnaBD"/>
</dbReference>
<accession>A0A2T3YQN2</accession>
<dbReference type="SMART" id="SM00906">
    <property type="entry name" value="Fungal_trans"/>
    <property type="match status" value="1"/>
</dbReference>
<dbReference type="PANTHER" id="PTHR47782:SF1">
    <property type="entry name" value="PYRIMIDINE PATHWAY REGULATORY PROTEIN 1"/>
    <property type="match status" value="1"/>
</dbReference>
<evidence type="ECO:0000256" key="4">
    <source>
        <dbReference type="ARBA" id="ARBA00023015"/>
    </source>
</evidence>
<evidence type="ECO:0000256" key="2">
    <source>
        <dbReference type="ARBA" id="ARBA00022723"/>
    </source>
</evidence>
<dbReference type="EMBL" id="KZ679290">
    <property type="protein sequence ID" value="PTB34880.1"/>
    <property type="molecule type" value="Genomic_DNA"/>
</dbReference>
<dbReference type="SUPFAM" id="SSF57701">
    <property type="entry name" value="Zn2/Cys6 DNA-binding domain"/>
    <property type="match status" value="1"/>
</dbReference>
<dbReference type="PANTHER" id="PTHR47782">
    <property type="entry name" value="ZN(II)2CYS6 TRANSCRIPTION FACTOR (EUROFUNG)-RELATED"/>
    <property type="match status" value="1"/>
</dbReference>